<dbReference type="EMBL" id="BAABFX010000036">
    <property type="protein sequence ID" value="GAA4399551.1"/>
    <property type="molecule type" value="Genomic_DNA"/>
</dbReference>
<dbReference type="PANTHER" id="PTHR30572">
    <property type="entry name" value="MEMBRANE COMPONENT OF TRANSPORTER-RELATED"/>
    <property type="match status" value="1"/>
</dbReference>
<organism evidence="9 10">
    <name type="scientific">Ornithinibacter aureus</name>
    <dbReference type="NCBI Taxonomy" id="622664"/>
    <lineage>
        <taxon>Bacteria</taxon>
        <taxon>Bacillati</taxon>
        <taxon>Actinomycetota</taxon>
        <taxon>Actinomycetes</taxon>
        <taxon>Micrococcales</taxon>
        <taxon>Intrasporangiaceae</taxon>
        <taxon>Ornithinibacter</taxon>
    </lineage>
</organism>
<evidence type="ECO:0000256" key="5">
    <source>
        <dbReference type="ARBA" id="ARBA00023136"/>
    </source>
</evidence>
<evidence type="ECO:0000256" key="1">
    <source>
        <dbReference type="ARBA" id="ARBA00004651"/>
    </source>
</evidence>
<gene>
    <name evidence="9" type="ORF">GCM10023153_25750</name>
</gene>
<evidence type="ECO:0000256" key="4">
    <source>
        <dbReference type="ARBA" id="ARBA00022989"/>
    </source>
</evidence>
<evidence type="ECO:0000256" key="3">
    <source>
        <dbReference type="ARBA" id="ARBA00022692"/>
    </source>
</evidence>
<keyword evidence="3 7" id="KW-0812">Transmembrane</keyword>
<proteinExistence type="inferred from homology"/>
<feature type="domain" description="ABC3 transporter permease C-terminal" evidence="8">
    <location>
        <begin position="333"/>
        <end position="447"/>
    </location>
</feature>
<keyword evidence="4 7" id="KW-1133">Transmembrane helix</keyword>
<comment type="caution">
    <text evidence="9">The sequence shown here is derived from an EMBL/GenBank/DDBJ whole genome shotgun (WGS) entry which is preliminary data.</text>
</comment>
<feature type="transmembrane region" description="Helical" evidence="7">
    <location>
        <begin position="328"/>
        <end position="354"/>
    </location>
</feature>
<dbReference type="InterPro" id="IPR050250">
    <property type="entry name" value="Macrolide_Exporter_MacB"/>
</dbReference>
<reference evidence="10" key="1">
    <citation type="journal article" date="2019" name="Int. J. Syst. Evol. Microbiol.">
        <title>The Global Catalogue of Microorganisms (GCM) 10K type strain sequencing project: providing services to taxonomists for standard genome sequencing and annotation.</title>
        <authorList>
            <consortium name="The Broad Institute Genomics Platform"/>
            <consortium name="The Broad Institute Genome Sequencing Center for Infectious Disease"/>
            <person name="Wu L."/>
            <person name="Ma J."/>
        </authorList>
    </citation>
    <scope>NUCLEOTIDE SEQUENCE [LARGE SCALE GENOMIC DNA]</scope>
    <source>
        <strain evidence="10">JCM 17738</strain>
    </source>
</reference>
<comment type="similarity">
    <text evidence="6">Belongs to the ABC-4 integral membrane protein family.</text>
</comment>
<evidence type="ECO:0000256" key="2">
    <source>
        <dbReference type="ARBA" id="ARBA00022475"/>
    </source>
</evidence>
<keyword evidence="2" id="KW-1003">Cell membrane</keyword>
<sequence length="459" mass="46321">MLGGWRDLSTVGLVGSLCGAYAGVLVTASSLLRATAAEGGAAVGVLLAVVATVFILIAVYVSAVVMVNAVDTVVAGRLRQVALLRLLGARGPELRASVMRASGLVGGVGAVVGAVAGVLATDVFRVVLVARGTLPDVDYPVTSPYLLAPVAVVGVTTLFAGWVGARGVLRVSPVQAMSSVDAGVPPTTVTARWRAVLSSLLIGGGGLVLVLAAALAEAGSVAGFLLAFVGSASAATGLLVGARLVIPRLVLAVSVVLGSSPASRIARRNAVADRMRTTRSTMGLVIGVTLVTTFASGMDALQTSVHAWNDLSIAQRQQTETLLSTATVVLLGIVIVSSVISAVGFVSTMSLTVIHRRREIGLLRALGFTATQVRAMVARESAVLAGTAALSGLVLGVVFGSVGAQSLVGRLTDGFVWGLPWPVLGAVAASALVLVFLAALPPARRAVAVAPVEALRVDR</sequence>
<keyword evidence="5 7" id="KW-0472">Membrane</keyword>
<evidence type="ECO:0000259" key="8">
    <source>
        <dbReference type="Pfam" id="PF02687"/>
    </source>
</evidence>
<dbReference type="PANTHER" id="PTHR30572:SF4">
    <property type="entry name" value="ABC TRANSPORTER PERMEASE YTRF"/>
    <property type="match status" value="1"/>
</dbReference>
<dbReference type="Pfam" id="PF02687">
    <property type="entry name" value="FtsX"/>
    <property type="match status" value="2"/>
</dbReference>
<protein>
    <recommendedName>
        <fullName evidence="8">ABC3 transporter permease C-terminal domain-containing protein</fullName>
    </recommendedName>
</protein>
<feature type="transmembrane region" description="Helical" evidence="7">
    <location>
        <begin position="284"/>
        <end position="308"/>
    </location>
</feature>
<feature type="transmembrane region" description="Helical" evidence="7">
    <location>
        <begin position="222"/>
        <end position="246"/>
    </location>
</feature>
<name>A0ABP8K333_9MICO</name>
<feature type="transmembrane region" description="Helical" evidence="7">
    <location>
        <begin position="382"/>
        <end position="407"/>
    </location>
</feature>
<dbReference type="Proteomes" id="UP001500390">
    <property type="component" value="Unassembled WGS sequence"/>
</dbReference>
<feature type="transmembrane region" description="Helical" evidence="7">
    <location>
        <begin position="104"/>
        <end position="126"/>
    </location>
</feature>
<evidence type="ECO:0000256" key="7">
    <source>
        <dbReference type="SAM" id="Phobius"/>
    </source>
</evidence>
<dbReference type="InterPro" id="IPR003838">
    <property type="entry name" value="ABC3_permease_C"/>
</dbReference>
<feature type="domain" description="ABC3 transporter permease C-terminal" evidence="8">
    <location>
        <begin position="53"/>
        <end position="173"/>
    </location>
</feature>
<comment type="subcellular location">
    <subcellularLocation>
        <location evidence="1">Cell membrane</location>
        <topology evidence="1">Multi-pass membrane protein</topology>
    </subcellularLocation>
</comment>
<evidence type="ECO:0000256" key="6">
    <source>
        <dbReference type="ARBA" id="ARBA00038076"/>
    </source>
</evidence>
<feature type="transmembrane region" description="Helical" evidence="7">
    <location>
        <begin position="46"/>
        <end position="70"/>
    </location>
</feature>
<accession>A0ABP8K333</accession>
<evidence type="ECO:0000313" key="9">
    <source>
        <dbReference type="EMBL" id="GAA4399551.1"/>
    </source>
</evidence>
<feature type="transmembrane region" description="Helical" evidence="7">
    <location>
        <begin position="419"/>
        <end position="440"/>
    </location>
</feature>
<keyword evidence="10" id="KW-1185">Reference proteome</keyword>
<feature type="transmembrane region" description="Helical" evidence="7">
    <location>
        <begin position="195"/>
        <end position="216"/>
    </location>
</feature>
<feature type="transmembrane region" description="Helical" evidence="7">
    <location>
        <begin position="146"/>
        <end position="169"/>
    </location>
</feature>
<evidence type="ECO:0000313" key="10">
    <source>
        <dbReference type="Proteomes" id="UP001500390"/>
    </source>
</evidence>